<name>A0AAP7A228_PAEAL</name>
<organism evidence="1 2">
    <name type="scientific">Paenibacillus alvei</name>
    <name type="common">Bacillus alvei</name>
    <dbReference type="NCBI Taxonomy" id="44250"/>
    <lineage>
        <taxon>Bacteria</taxon>
        <taxon>Bacillati</taxon>
        <taxon>Bacillota</taxon>
        <taxon>Bacilli</taxon>
        <taxon>Bacillales</taxon>
        <taxon>Paenibacillaceae</taxon>
        <taxon>Paenibacillus</taxon>
    </lineage>
</organism>
<dbReference type="AlphaFoldDB" id="A0AAP7A228"/>
<dbReference type="EMBL" id="JABFOR010000069">
    <property type="protein sequence ID" value="NOJ74021.1"/>
    <property type="molecule type" value="Genomic_DNA"/>
</dbReference>
<gene>
    <name evidence="1" type="ORF">HMI46_26265</name>
</gene>
<evidence type="ECO:0000313" key="1">
    <source>
        <dbReference type="EMBL" id="NOJ74021.1"/>
    </source>
</evidence>
<proteinExistence type="predicted"/>
<dbReference type="Proteomes" id="UP000552038">
    <property type="component" value="Unassembled WGS sequence"/>
</dbReference>
<dbReference type="RefSeq" id="WP_171419879.1">
    <property type="nucleotide sequence ID" value="NZ_JABFOR010000069.1"/>
</dbReference>
<evidence type="ECO:0008006" key="3">
    <source>
        <dbReference type="Google" id="ProtNLM"/>
    </source>
</evidence>
<sequence>MAIVRSMHRDVLYYLRRDEETGGIYLVDSTGQITDIHFHREVYEGLQKYINDAPPEEERIAHNKQSEWSRYISFRRATEDPKEGTLFIYKELGTNYYRFGVTADRIEHRLKAIRHSLPVDIDVIFSRTIHQMYRAKMFLDSVFMAKKDDNNWYTLDTEDIDYVRSKTFLDDFNRTLPKKSFNRYCPICGRRFSLLEGYYENISSEKFDTENCAIIDHEKKWSSGSYNGNSWG</sequence>
<protein>
    <recommendedName>
        <fullName evidence="3">GIY-YIG nuclease family protein</fullName>
    </recommendedName>
</protein>
<evidence type="ECO:0000313" key="2">
    <source>
        <dbReference type="Proteomes" id="UP000552038"/>
    </source>
</evidence>
<reference evidence="1 2" key="1">
    <citation type="submission" date="2020-05" db="EMBL/GenBank/DDBJ databases">
        <title>Whole genome sequencing and identification of novel metabolites from Paenibacillus alvei strain JR949.</title>
        <authorList>
            <person name="Rajendhran J."/>
            <person name="Sree Pranav P."/>
            <person name="Mahalakshmi B."/>
            <person name="Karthikeyan R."/>
        </authorList>
    </citation>
    <scope>NUCLEOTIDE SEQUENCE [LARGE SCALE GENOMIC DNA]</scope>
    <source>
        <strain evidence="1 2">JR949</strain>
    </source>
</reference>
<comment type="caution">
    <text evidence="1">The sequence shown here is derived from an EMBL/GenBank/DDBJ whole genome shotgun (WGS) entry which is preliminary data.</text>
</comment>
<accession>A0AAP7A228</accession>